<sequence>MRSIVIGGGIAGLLAARVLAERGPVTIVERDPGGGARRGVPQGRHLHGLLDGGREIVEELHPGFTADLVAAGALTAEPLVHTRWYLHGRRLHPTGTGMRSVLASRPLLEDVLRRRTDAAVRTGTAAGLELDAGRVRGLLLADGEVLPADLVVDASGRASRLPDWLAELGLARPREDRVDVDLGYATRTFRRHPHHLGGDLNALVSTVPRSRGGGAMAIEGDRWLVTLAGLLGDHPPTDDAGFRAFAASLPAGPVGEIVAEAEPLDDAVPYRFRGSRHRRYDLLPCLPEGLVVLGDAVCSLNPLYAQGMTLAAQQVKALHAWDGRRARDLHRTIGRLCATAWEIATRADLALPEVHGSRPLPARVLDGYVSRVQRVAHADPVVARALIRVANLADPAAALLAPEILRRVLRPGADHPVAHEERTGVPA</sequence>
<proteinExistence type="predicted"/>
<protein>
    <submittedName>
        <fullName evidence="1">FAD-binding monooxygenase</fullName>
    </submittedName>
</protein>
<reference evidence="1 2" key="1">
    <citation type="journal article" date="2019" name="Int. J. Syst. Evol. Microbiol.">
        <title>The Global Catalogue of Microorganisms (GCM) 10K type strain sequencing project: providing services to taxonomists for standard genome sequencing and annotation.</title>
        <authorList>
            <consortium name="The Broad Institute Genomics Platform"/>
            <consortium name="The Broad Institute Genome Sequencing Center for Infectious Disease"/>
            <person name="Wu L."/>
            <person name="Ma J."/>
        </authorList>
    </citation>
    <scope>NUCLEOTIDE SEQUENCE [LARGE SCALE GENOMIC DNA]</scope>
    <source>
        <strain evidence="1 2">JCM 16009</strain>
    </source>
</reference>
<dbReference type="Gene3D" id="3.50.50.60">
    <property type="entry name" value="FAD/NAD(P)-binding domain"/>
    <property type="match status" value="1"/>
</dbReference>
<gene>
    <name evidence="1" type="ORF">GCM10009836_38080</name>
</gene>
<dbReference type="RefSeq" id="WP_344418509.1">
    <property type="nucleotide sequence ID" value="NZ_BAAAQK010000012.1"/>
</dbReference>
<evidence type="ECO:0000313" key="1">
    <source>
        <dbReference type="EMBL" id="GAA1854399.1"/>
    </source>
</evidence>
<dbReference type="PANTHER" id="PTHR43422:SF3">
    <property type="entry name" value="THIAMINE THIAZOLE SYNTHASE"/>
    <property type="match status" value="1"/>
</dbReference>
<evidence type="ECO:0000313" key="2">
    <source>
        <dbReference type="Proteomes" id="UP001500449"/>
    </source>
</evidence>
<keyword evidence="2" id="KW-1185">Reference proteome</keyword>
<comment type="caution">
    <text evidence="1">The sequence shown here is derived from an EMBL/GenBank/DDBJ whole genome shotgun (WGS) entry which is preliminary data.</text>
</comment>
<accession>A0ABN2N606</accession>
<dbReference type="PANTHER" id="PTHR43422">
    <property type="entry name" value="THIAMINE THIAZOLE SYNTHASE"/>
    <property type="match status" value="1"/>
</dbReference>
<dbReference type="InterPro" id="IPR036188">
    <property type="entry name" value="FAD/NAD-bd_sf"/>
</dbReference>
<organism evidence="1 2">
    <name type="scientific">Pseudonocardia ailaonensis</name>
    <dbReference type="NCBI Taxonomy" id="367279"/>
    <lineage>
        <taxon>Bacteria</taxon>
        <taxon>Bacillati</taxon>
        <taxon>Actinomycetota</taxon>
        <taxon>Actinomycetes</taxon>
        <taxon>Pseudonocardiales</taxon>
        <taxon>Pseudonocardiaceae</taxon>
        <taxon>Pseudonocardia</taxon>
    </lineage>
</organism>
<dbReference type="SUPFAM" id="SSF51905">
    <property type="entry name" value="FAD/NAD(P)-binding domain"/>
    <property type="match status" value="1"/>
</dbReference>
<dbReference type="EMBL" id="BAAAQK010000012">
    <property type="protein sequence ID" value="GAA1854399.1"/>
    <property type="molecule type" value="Genomic_DNA"/>
</dbReference>
<dbReference type="Proteomes" id="UP001500449">
    <property type="component" value="Unassembled WGS sequence"/>
</dbReference>
<name>A0ABN2N606_9PSEU</name>
<keyword evidence="1" id="KW-0503">Monooxygenase</keyword>
<keyword evidence="1" id="KW-0560">Oxidoreductase</keyword>
<dbReference type="GO" id="GO:0004497">
    <property type="term" value="F:monooxygenase activity"/>
    <property type="evidence" value="ECO:0007669"/>
    <property type="project" value="UniProtKB-KW"/>
</dbReference>